<keyword evidence="4" id="KW-0804">Transcription</keyword>
<name>A0A5K7YPJ5_9BACT</name>
<keyword evidence="1" id="KW-0547">Nucleotide-binding</keyword>
<dbReference type="PROSITE" id="PS50045">
    <property type="entry name" value="SIGMA54_INTERACT_4"/>
    <property type="match status" value="1"/>
</dbReference>
<keyword evidence="7" id="KW-1185">Reference proteome</keyword>
<dbReference type="PANTHER" id="PTHR32071">
    <property type="entry name" value="TRANSCRIPTIONAL REGULATORY PROTEIN"/>
    <property type="match status" value="1"/>
</dbReference>
<keyword evidence="2" id="KW-0067">ATP-binding</keyword>
<dbReference type="Pfam" id="PF02954">
    <property type="entry name" value="HTH_8"/>
    <property type="match status" value="1"/>
</dbReference>
<dbReference type="Gene3D" id="1.10.10.60">
    <property type="entry name" value="Homeodomain-like"/>
    <property type="match status" value="1"/>
</dbReference>
<evidence type="ECO:0000256" key="3">
    <source>
        <dbReference type="ARBA" id="ARBA00023015"/>
    </source>
</evidence>
<dbReference type="RefSeq" id="WP_155319026.1">
    <property type="nucleotide sequence ID" value="NZ_AP021874.1"/>
</dbReference>
<dbReference type="OrthoDB" id="5525005at2"/>
<dbReference type="GO" id="GO:0043565">
    <property type="term" value="F:sequence-specific DNA binding"/>
    <property type="evidence" value="ECO:0007669"/>
    <property type="project" value="InterPro"/>
</dbReference>
<feature type="domain" description="Sigma-54 factor interaction" evidence="5">
    <location>
        <begin position="1"/>
        <end position="46"/>
    </location>
</feature>
<reference evidence="6 7" key="1">
    <citation type="submission" date="2019-11" db="EMBL/GenBank/DDBJ databases">
        <title>Comparative genomics of hydrocarbon-degrading Desulfosarcina strains.</title>
        <authorList>
            <person name="Watanabe M."/>
            <person name="Kojima H."/>
            <person name="Fukui M."/>
        </authorList>
    </citation>
    <scope>NUCLEOTIDE SEQUENCE [LARGE SCALE GENOMIC DNA]</scope>
    <source>
        <strain evidence="6 7">PL12</strain>
    </source>
</reference>
<dbReference type="Proteomes" id="UP000427906">
    <property type="component" value="Chromosome"/>
</dbReference>
<evidence type="ECO:0000313" key="7">
    <source>
        <dbReference type="Proteomes" id="UP000427906"/>
    </source>
</evidence>
<accession>A0A5K7YPJ5</accession>
<evidence type="ECO:0000256" key="2">
    <source>
        <dbReference type="ARBA" id="ARBA00022840"/>
    </source>
</evidence>
<gene>
    <name evidence="6" type="ORF">DSCA_50760</name>
</gene>
<dbReference type="InterPro" id="IPR009057">
    <property type="entry name" value="Homeodomain-like_sf"/>
</dbReference>
<dbReference type="GO" id="GO:0005524">
    <property type="term" value="F:ATP binding"/>
    <property type="evidence" value="ECO:0007669"/>
    <property type="project" value="UniProtKB-KW"/>
</dbReference>
<dbReference type="SUPFAM" id="SSF46689">
    <property type="entry name" value="Homeodomain-like"/>
    <property type="match status" value="1"/>
</dbReference>
<dbReference type="Pfam" id="PF25601">
    <property type="entry name" value="AAA_lid_14"/>
    <property type="match status" value="1"/>
</dbReference>
<protein>
    <recommendedName>
        <fullName evidence="5">Sigma-54 factor interaction domain-containing protein</fullName>
    </recommendedName>
</protein>
<dbReference type="AlphaFoldDB" id="A0A5K7YPJ5"/>
<evidence type="ECO:0000256" key="4">
    <source>
        <dbReference type="ARBA" id="ARBA00023163"/>
    </source>
</evidence>
<dbReference type="InterPro" id="IPR002197">
    <property type="entry name" value="HTH_Fis"/>
</dbReference>
<evidence type="ECO:0000256" key="1">
    <source>
        <dbReference type="ARBA" id="ARBA00022741"/>
    </source>
</evidence>
<dbReference type="InterPro" id="IPR002078">
    <property type="entry name" value="Sigma_54_int"/>
</dbReference>
<evidence type="ECO:0000313" key="6">
    <source>
        <dbReference type="EMBL" id="BBO71146.1"/>
    </source>
</evidence>
<organism evidence="6 7">
    <name type="scientific">Desulfosarcina alkanivorans</name>
    <dbReference type="NCBI Taxonomy" id="571177"/>
    <lineage>
        <taxon>Bacteria</taxon>
        <taxon>Pseudomonadati</taxon>
        <taxon>Thermodesulfobacteriota</taxon>
        <taxon>Desulfobacteria</taxon>
        <taxon>Desulfobacterales</taxon>
        <taxon>Desulfosarcinaceae</taxon>
        <taxon>Desulfosarcina</taxon>
    </lineage>
</organism>
<sequence>MLAQHFIGRFHPGHPGLSQEAVRCLYGYAWHGNVRELKNWMEFALILAGDERIRPDHLPPAWANDAESTVDTITSDLPSLKEVEARYARHVMATTGGKRSETARILGVSEVTLWRRLKSGAW</sequence>
<dbReference type="InterPro" id="IPR058031">
    <property type="entry name" value="AAA_lid_NorR"/>
</dbReference>
<dbReference type="Gene3D" id="1.10.8.60">
    <property type="match status" value="1"/>
</dbReference>
<evidence type="ECO:0000259" key="5">
    <source>
        <dbReference type="PROSITE" id="PS50045"/>
    </source>
</evidence>
<proteinExistence type="predicted"/>
<dbReference type="KEGG" id="dalk:DSCA_50760"/>
<dbReference type="GO" id="GO:0006355">
    <property type="term" value="P:regulation of DNA-templated transcription"/>
    <property type="evidence" value="ECO:0007669"/>
    <property type="project" value="InterPro"/>
</dbReference>
<dbReference type="EMBL" id="AP021874">
    <property type="protein sequence ID" value="BBO71146.1"/>
    <property type="molecule type" value="Genomic_DNA"/>
</dbReference>
<keyword evidence="3" id="KW-0805">Transcription regulation</keyword>